<dbReference type="CDD" id="cd06662">
    <property type="entry name" value="SURF1"/>
    <property type="match status" value="1"/>
</dbReference>
<evidence type="ECO:0000256" key="5">
    <source>
        <dbReference type="ARBA" id="ARBA00023136"/>
    </source>
</evidence>
<dbReference type="EMBL" id="QUOU01000001">
    <property type="protein sequence ID" value="REL25236.1"/>
    <property type="molecule type" value="Genomic_DNA"/>
</dbReference>
<keyword evidence="6" id="KW-1003">Cell membrane</keyword>
<evidence type="ECO:0000256" key="2">
    <source>
        <dbReference type="ARBA" id="ARBA00007165"/>
    </source>
</evidence>
<dbReference type="PANTHER" id="PTHR23427">
    <property type="entry name" value="SURFEIT LOCUS PROTEIN"/>
    <property type="match status" value="1"/>
</dbReference>
<evidence type="ECO:0000313" key="7">
    <source>
        <dbReference type="EMBL" id="REL25236.1"/>
    </source>
</evidence>
<evidence type="ECO:0000313" key="8">
    <source>
        <dbReference type="Proteomes" id="UP000256478"/>
    </source>
</evidence>
<comment type="caution">
    <text evidence="7">The sequence shown here is derived from an EMBL/GenBank/DDBJ whole genome shotgun (WGS) entry which is preliminary data.</text>
</comment>
<dbReference type="OrthoDB" id="9789940at2"/>
<evidence type="ECO:0000256" key="6">
    <source>
        <dbReference type="RuleBase" id="RU363076"/>
    </source>
</evidence>
<dbReference type="GO" id="GO:0005886">
    <property type="term" value="C:plasma membrane"/>
    <property type="evidence" value="ECO:0007669"/>
    <property type="project" value="UniProtKB-SubCell"/>
</dbReference>
<dbReference type="Proteomes" id="UP000256478">
    <property type="component" value="Unassembled WGS sequence"/>
</dbReference>
<dbReference type="AlphaFoldDB" id="A0A3E0TL41"/>
<feature type="transmembrane region" description="Helical" evidence="6">
    <location>
        <begin position="20"/>
        <end position="38"/>
    </location>
</feature>
<keyword evidence="5 6" id="KW-0472">Membrane</keyword>
<organism evidence="7 8">
    <name type="scientific">Thalassotalea euphylliae</name>
    <dbReference type="NCBI Taxonomy" id="1655234"/>
    <lineage>
        <taxon>Bacteria</taxon>
        <taxon>Pseudomonadati</taxon>
        <taxon>Pseudomonadota</taxon>
        <taxon>Gammaproteobacteria</taxon>
        <taxon>Alteromonadales</taxon>
        <taxon>Colwelliaceae</taxon>
        <taxon>Thalassotalea</taxon>
    </lineage>
</organism>
<feature type="transmembrane region" description="Helical" evidence="6">
    <location>
        <begin position="239"/>
        <end position="259"/>
    </location>
</feature>
<comment type="subcellular location">
    <subcellularLocation>
        <location evidence="6">Cell membrane</location>
        <topology evidence="6">Multi-pass membrane protein</topology>
    </subcellularLocation>
    <subcellularLocation>
        <location evidence="1">Membrane</location>
    </subcellularLocation>
</comment>
<evidence type="ECO:0000256" key="1">
    <source>
        <dbReference type="ARBA" id="ARBA00004370"/>
    </source>
</evidence>
<reference evidence="7 8" key="1">
    <citation type="submission" date="2018-08" db="EMBL/GenBank/DDBJ databases">
        <title>Thalassotalea euphylliae genome.</title>
        <authorList>
            <person name="Summers S."/>
            <person name="Rice S.A."/>
            <person name="Freckelton M.L."/>
            <person name="Nedved B.T."/>
            <person name="Hadfield M.G."/>
        </authorList>
    </citation>
    <scope>NUCLEOTIDE SEQUENCE [LARGE SCALE GENOMIC DNA]</scope>
    <source>
        <strain evidence="7 8">H1</strain>
    </source>
</reference>
<protein>
    <recommendedName>
        <fullName evidence="6">SURF1-like protein</fullName>
    </recommendedName>
</protein>
<keyword evidence="4 6" id="KW-1133">Transmembrane helix</keyword>
<gene>
    <name evidence="7" type="ORF">DXX93_00790</name>
</gene>
<comment type="similarity">
    <text evidence="2 6">Belongs to the SURF1 family.</text>
</comment>
<dbReference type="InterPro" id="IPR002994">
    <property type="entry name" value="Surf1/Shy1"/>
</dbReference>
<dbReference type="Pfam" id="PF02104">
    <property type="entry name" value="SURF1"/>
    <property type="match status" value="1"/>
</dbReference>
<dbReference type="PROSITE" id="PS50895">
    <property type="entry name" value="SURF1"/>
    <property type="match status" value="1"/>
</dbReference>
<name>A0A3E0TL41_9GAMM</name>
<proteinExistence type="inferred from homology"/>
<evidence type="ECO:0000256" key="3">
    <source>
        <dbReference type="ARBA" id="ARBA00022692"/>
    </source>
</evidence>
<dbReference type="PANTHER" id="PTHR23427:SF2">
    <property type="entry name" value="SURFEIT LOCUS PROTEIN 1"/>
    <property type="match status" value="1"/>
</dbReference>
<evidence type="ECO:0000256" key="4">
    <source>
        <dbReference type="ARBA" id="ARBA00022989"/>
    </source>
</evidence>
<sequence length="270" mass="30675">MVLNNVIKLPLIQSSSFSLLWLVVTLLVFSALIKLGLWQRDRAEQKEQRLIRIEQLMGAEPKPLHQLLNSISKVDVDNLSASAGEKARNEILNDQPVRLNGVFNEEVLLLLDNQTLNGQLGYRVYQVFYHQQQLPVLINLGWVSGSRNRSELPAIQPITGYHQLVGNIRIIEPSLVLAEQTFDKPNMPLRVQQIELDKLSDLLGVQLQPFAIYLDSSESIGYQKTWQPIVMPPAKHRGYAFQWFSLAAAWLMLMIWAAVKNNKKVVSDAD</sequence>
<keyword evidence="3 6" id="KW-0812">Transmembrane</keyword>
<accession>A0A3E0TL41</accession>
<dbReference type="InterPro" id="IPR045214">
    <property type="entry name" value="Surf1/Surf4"/>
</dbReference>